<reference evidence="15 16" key="1">
    <citation type="submission" date="2018-04" db="EMBL/GenBank/DDBJ databases">
        <authorList>
            <person name="Go L.Y."/>
            <person name="Mitchell J.A."/>
        </authorList>
    </citation>
    <scope>NUCLEOTIDE SEQUENCE [LARGE SCALE GENOMIC DNA]</scope>
    <source>
        <strain evidence="15">ULC066bin1</strain>
    </source>
</reference>
<keyword evidence="8" id="KW-0157">Chromophore</keyword>
<dbReference type="SUPFAM" id="SSF46458">
    <property type="entry name" value="Globin-like"/>
    <property type="match status" value="1"/>
</dbReference>
<dbReference type="GO" id="GO:0031676">
    <property type="term" value="C:plasma membrane-derived thylakoid membrane"/>
    <property type="evidence" value="ECO:0007669"/>
    <property type="project" value="UniProtKB-SubCell"/>
</dbReference>
<sequence>MSVTASSGAVNARPRLYQTAITSTISQIEQQDRFATRSELSDLSTYFQSGLKRLEIAEVLTKNSDNIVSKAASRIFTGGSAMAFLEKPKDSEVLEVDRAGRVVDVKVGMELGTTTYTEASEGGFLGTIKNFFSNVGITGVVDAPPANFRPINISRYGADRMKKSLRDLSWFLRYATYAIVAGDPNILAQNVRGLREIIEAACSTDATIVALQTMKQAAASYFLNDPTAIEIIKQYMDVAIAEFKAATPSPKVRQRNSPDLQGLALPQIYFNTAERRQKFVMKAAMTGAEKNDVVKAAYRQIFERDIARAYSQGISDLDSKVKNGEISVREFVRRLGLSPLYRDQFFLPFINSRAVELAFKHFLGRSPESREEVAAYFAIVSKGGLPALVNALVNSREYSDYFGEETVPYQRGYGQEAQTARNWGAQFDLFNYSAPFRKVPQFITLFAAYQNPLPDQHVYGAGNDPLEIKFGAIFPKETRNPSASPAPFGKDTRRILIRNGAGITNQLGNPAATGSIDPMSPKVFKLDQTLRDNVKIGKGARKSSIKGLSITNSETSTQAVIRAIYLQVIGFIPYSGQRQTVAEIKLENGDISVREFVRILAKSPTFRDRYWTKLYVCKAIEYTHRRLLGRPTYGRPEMNAYFDLASKKGFYAVVDAILETKEYEQAFGEDTVPYERYLTPAGVSLRNNRNGTLGEEKGTKVVVEPTPKFIELGQVTEDRSSVSIRDRVNQGVDKKREQRKIFKLTTTDPVETGALVRAAYRQVFERDMDAYVASSQFSQYTSKLLNEEITVKEFILSIGTSDLYIKEFYTPFPNTKVIELGTKHFLGRAPLDQAEIRKYNQILASSGIKAMVTEMVNSREFLDAFGEDVVPYNRFETFPAANYPNTQELYDRLTKQDKSIVVPSFSPVKSKIPTTV</sequence>
<feature type="domain" description="PBS-linker" evidence="14">
    <location>
        <begin position="722"/>
        <end position="902"/>
    </location>
</feature>
<keyword evidence="11" id="KW-0456">Lyase</keyword>
<evidence type="ECO:0000313" key="16">
    <source>
        <dbReference type="Proteomes" id="UP000249467"/>
    </source>
</evidence>
<evidence type="ECO:0000256" key="7">
    <source>
        <dbReference type="ARBA" id="ARBA00022738"/>
    </source>
</evidence>
<evidence type="ECO:0000256" key="3">
    <source>
        <dbReference type="ARBA" id="ARBA00018674"/>
    </source>
</evidence>
<dbReference type="EMBL" id="QBML01000032">
    <property type="protein sequence ID" value="PZO37293.1"/>
    <property type="molecule type" value="Genomic_DNA"/>
</dbReference>
<keyword evidence="4" id="KW-0602">Photosynthesis</keyword>
<dbReference type="InterPro" id="IPR009050">
    <property type="entry name" value="Globin-like_sf"/>
</dbReference>
<evidence type="ECO:0000313" key="15">
    <source>
        <dbReference type="EMBL" id="PZO37293.1"/>
    </source>
</evidence>
<dbReference type="PROSITE" id="PS51445">
    <property type="entry name" value="PBS_LINKER"/>
    <property type="match status" value="3"/>
</dbReference>
<keyword evidence="7 13" id="KW-0605">Phycobilisome</keyword>
<feature type="domain" description="PBS-linker" evidence="14">
    <location>
        <begin position="525"/>
        <end position="704"/>
    </location>
</feature>
<gene>
    <name evidence="15" type="ORF">DCF19_19125</name>
</gene>
<dbReference type="Gene3D" id="1.10.490.20">
    <property type="entry name" value="Phycocyanins"/>
    <property type="match status" value="1"/>
</dbReference>
<dbReference type="Pfam" id="PF00427">
    <property type="entry name" value="PBS_linker_poly"/>
    <property type="match status" value="3"/>
</dbReference>
<dbReference type="GO" id="GO:0030089">
    <property type="term" value="C:phycobilisome"/>
    <property type="evidence" value="ECO:0007669"/>
    <property type="project" value="UniProtKB-UniRule"/>
</dbReference>
<evidence type="ECO:0000256" key="8">
    <source>
        <dbReference type="ARBA" id="ARBA00022991"/>
    </source>
</evidence>
<evidence type="ECO:0000256" key="1">
    <source>
        <dbReference type="ARBA" id="ARBA00004445"/>
    </source>
</evidence>
<evidence type="ECO:0000256" key="13">
    <source>
        <dbReference type="PROSITE-ProRule" id="PRU00775"/>
    </source>
</evidence>
<dbReference type="InterPro" id="IPR012128">
    <property type="entry name" value="Phycobilisome_asu/bsu"/>
</dbReference>
<dbReference type="Pfam" id="PF00502">
    <property type="entry name" value="Phycobilisome"/>
    <property type="match status" value="2"/>
</dbReference>
<evidence type="ECO:0000259" key="14">
    <source>
        <dbReference type="PROSITE" id="PS51445"/>
    </source>
</evidence>
<dbReference type="PANTHER" id="PTHR34011">
    <property type="entry name" value="PHYCOBILISOME 32.1 KDA LINKER POLYPEPTIDE, PHYCOCYANIN-ASSOCIATED, ROD 2-RELATED"/>
    <property type="match status" value="1"/>
</dbReference>
<evidence type="ECO:0000256" key="12">
    <source>
        <dbReference type="ARBA" id="ARBA00023307"/>
    </source>
</evidence>
<evidence type="ECO:0000256" key="6">
    <source>
        <dbReference type="ARBA" id="ARBA00022737"/>
    </source>
</evidence>
<comment type="caution">
    <text evidence="15">The sequence shown here is derived from an EMBL/GenBank/DDBJ whole genome shotgun (WGS) entry which is preliminary data.</text>
</comment>
<evidence type="ECO:0000256" key="10">
    <source>
        <dbReference type="ARBA" id="ARBA00023136"/>
    </source>
</evidence>
<keyword evidence="9" id="KW-0793">Thylakoid</keyword>
<keyword evidence="5" id="KW-0042">Antenna complex</keyword>
<protein>
    <recommendedName>
        <fullName evidence="3">Phycobiliprotein ApcE</fullName>
    </recommendedName>
</protein>
<organism evidence="15 16">
    <name type="scientific">Pseudanabaena frigida</name>
    <dbReference type="NCBI Taxonomy" id="945775"/>
    <lineage>
        <taxon>Bacteria</taxon>
        <taxon>Bacillati</taxon>
        <taxon>Cyanobacteriota</taxon>
        <taxon>Cyanophyceae</taxon>
        <taxon>Pseudanabaenales</taxon>
        <taxon>Pseudanabaenaceae</taxon>
        <taxon>Pseudanabaena</taxon>
    </lineage>
</organism>
<evidence type="ECO:0000256" key="2">
    <source>
        <dbReference type="ARBA" id="ARBA00008182"/>
    </source>
</evidence>
<name>A0A2W4VWS1_9CYAN</name>
<evidence type="ECO:0000256" key="11">
    <source>
        <dbReference type="ARBA" id="ARBA00023239"/>
    </source>
</evidence>
<dbReference type="AlphaFoldDB" id="A0A2W4VWS1"/>
<dbReference type="InterPro" id="IPR038719">
    <property type="entry name" value="Phycobilisome_asu/bsu_sf"/>
</dbReference>
<keyword evidence="10" id="KW-0472">Membrane</keyword>
<comment type="similarity">
    <text evidence="13">Belongs to the phycobilisome linker protein family.</text>
</comment>
<feature type="domain" description="PBS-linker" evidence="14">
    <location>
        <begin position="259"/>
        <end position="439"/>
    </location>
</feature>
<comment type="similarity">
    <text evidence="2">Belongs to the phycobiliprotein family.</text>
</comment>
<evidence type="ECO:0000256" key="4">
    <source>
        <dbReference type="ARBA" id="ARBA00022531"/>
    </source>
</evidence>
<proteinExistence type="inferred from homology"/>
<dbReference type="Proteomes" id="UP000249467">
    <property type="component" value="Unassembled WGS sequence"/>
</dbReference>
<evidence type="ECO:0000256" key="9">
    <source>
        <dbReference type="ARBA" id="ARBA00023078"/>
    </source>
</evidence>
<accession>A0A2W4VWS1</accession>
<keyword evidence="12" id="KW-0089">Bile pigment</keyword>
<comment type="subcellular location">
    <subcellularLocation>
        <location evidence="1">Cellular thylakoid membrane</location>
        <topology evidence="1">Peripheral membrane protein</topology>
        <orientation evidence="1">Cytoplasmic side</orientation>
    </subcellularLocation>
</comment>
<dbReference type="PANTHER" id="PTHR34011:SF6">
    <property type="entry name" value="PHYCOBILIPROTEIN APCE"/>
    <property type="match status" value="1"/>
</dbReference>
<dbReference type="GO" id="GO:0015979">
    <property type="term" value="P:photosynthesis"/>
    <property type="evidence" value="ECO:0007669"/>
    <property type="project" value="UniProtKB-KW"/>
</dbReference>
<dbReference type="InterPro" id="IPR038255">
    <property type="entry name" value="PBS_linker_sf"/>
</dbReference>
<reference evidence="15 16" key="2">
    <citation type="submission" date="2018-06" db="EMBL/GenBank/DDBJ databases">
        <title>Metagenomic assembly of (sub)arctic Cyanobacteria and their associated microbiome from non-axenic cultures.</title>
        <authorList>
            <person name="Baurain D."/>
        </authorList>
    </citation>
    <scope>NUCLEOTIDE SEQUENCE [LARGE SCALE GENOMIC DNA]</scope>
    <source>
        <strain evidence="15">ULC066bin1</strain>
    </source>
</reference>
<evidence type="ECO:0000256" key="5">
    <source>
        <dbReference type="ARBA" id="ARBA00022549"/>
    </source>
</evidence>
<dbReference type="Gene3D" id="1.10.3130.20">
    <property type="entry name" value="Phycobilisome linker domain"/>
    <property type="match status" value="3"/>
</dbReference>
<keyword evidence="6" id="KW-0677">Repeat</keyword>
<dbReference type="GO" id="GO:0016829">
    <property type="term" value="F:lyase activity"/>
    <property type="evidence" value="ECO:0007669"/>
    <property type="project" value="UniProtKB-KW"/>
</dbReference>
<dbReference type="InterPro" id="IPR001297">
    <property type="entry name" value="PBS_linker_dom"/>
</dbReference>